<feature type="compositionally biased region" description="Basic and acidic residues" evidence="1">
    <location>
        <begin position="273"/>
        <end position="292"/>
    </location>
</feature>
<accession>A0ABV8TRA4</accession>
<keyword evidence="3" id="KW-1185">Reference proteome</keyword>
<organism evidence="2 3">
    <name type="scientific">Streptomyces andamanensis</name>
    <dbReference type="NCBI Taxonomy" id="1565035"/>
    <lineage>
        <taxon>Bacteria</taxon>
        <taxon>Bacillati</taxon>
        <taxon>Actinomycetota</taxon>
        <taxon>Actinomycetes</taxon>
        <taxon>Kitasatosporales</taxon>
        <taxon>Streptomycetaceae</taxon>
        <taxon>Streptomyces</taxon>
    </lineage>
</organism>
<keyword evidence="2" id="KW-0378">Hydrolase</keyword>
<feature type="compositionally biased region" description="Gly residues" evidence="1">
    <location>
        <begin position="27"/>
        <end position="47"/>
    </location>
</feature>
<comment type="caution">
    <text evidence="2">The sequence shown here is derived from an EMBL/GenBank/DDBJ whole genome shotgun (WGS) entry which is preliminary data.</text>
</comment>
<sequence length="292" mass="30090">MRHADHPDTGQHPARRPAKAPVPGNGPQPGSGSRPGGGSGPDGGSGPGRAVEVPARQTRMTGFLALPPRAPAVVVLAHAGTGAVRDPRYRRVAGALRRAGLGTLLLDLLTEDEGRSPHCVFDVTLLARRLRAATDWLRRETGLPVSYWATDTGAGAALEAAAADDGVRGVVSAGGRPELARPAALARVRAPTLFVVGALDTRLVGPTRLAADWMGCAPRVDVVPDAGHLFAEPGALEHLAERSRAWFTAHLAAPAAPAAVPGGAPRLAAGQEDWQRGDGERDVRAEGAHGIG</sequence>
<evidence type="ECO:0000313" key="2">
    <source>
        <dbReference type="EMBL" id="MFC4333081.1"/>
    </source>
</evidence>
<protein>
    <submittedName>
        <fullName evidence="2">Alpha/beta hydrolase</fullName>
    </submittedName>
</protein>
<name>A0ABV8TRA4_9ACTN</name>
<feature type="region of interest" description="Disordered" evidence="1">
    <location>
        <begin position="258"/>
        <end position="292"/>
    </location>
</feature>
<evidence type="ECO:0000256" key="1">
    <source>
        <dbReference type="SAM" id="MobiDB-lite"/>
    </source>
</evidence>
<dbReference type="EMBL" id="JBHSDP010000029">
    <property type="protein sequence ID" value="MFC4333081.1"/>
    <property type="molecule type" value="Genomic_DNA"/>
</dbReference>
<proteinExistence type="predicted"/>
<feature type="compositionally biased region" description="Low complexity" evidence="1">
    <location>
        <begin position="258"/>
        <end position="270"/>
    </location>
</feature>
<gene>
    <name evidence="2" type="ORF">ACFPC0_36045</name>
</gene>
<dbReference type="Proteomes" id="UP001595824">
    <property type="component" value="Unassembled WGS sequence"/>
</dbReference>
<dbReference type="Gene3D" id="3.40.50.1820">
    <property type="entry name" value="alpha/beta hydrolase"/>
    <property type="match status" value="1"/>
</dbReference>
<reference evidence="3" key="1">
    <citation type="journal article" date="2019" name="Int. J. Syst. Evol. Microbiol.">
        <title>The Global Catalogue of Microorganisms (GCM) 10K type strain sequencing project: providing services to taxonomists for standard genome sequencing and annotation.</title>
        <authorList>
            <consortium name="The Broad Institute Genomics Platform"/>
            <consortium name="The Broad Institute Genome Sequencing Center for Infectious Disease"/>
            <person name="Wu L."/>
            <person name="Ma J."/>
        </authorList>
    </citation>
    <scope>NUCLEOTIDE SEQUENCE [LARGE SCALE GENOMIC DNA]</scope>
    <source>
        <strain evidence="3">PCU 347</strain>
    </source>
</reference>
<dbReference type="RefSeq" id="WP_381744434.1">
    <property type="nucleotide sequence ID" value="NZ_JBHSDP010000029.1"/>
</dbReference>
<dbReference type="InterPro" id="IPR029058">
    <property type="entry name" value="AB_hydrolase_fold"/>
</dbReference>
<feature type="region of interest" description="Disordered" evidence="1">
    <location>
        <begin position="1"/>
        <end position="51"/>
    </location>
</feature>
<dbReference type="SUPFAM" id="SSF53474">
    <property type="entry name" value="alpha/beta-Hydrolases"/>
    <property type="match status" value="1"/>
</dbReference>
<evidence type="ECO:0000313" key="3">
    <source>
        <dbReference type="Proteomes" id="UP001595824"/>
    </source>
</evidence>
<dbReference type="GO" id="GO:0016787">
    <property type="term" value="F:hydrolase activity"/>
    <property type="evidence" value="ECO:0007669"/>
    <property type="project" value="UniProtKB-KW"/>
</dbReference>